<reference evidence="4 5" key="1">
    <citation type="submission" date="2017-03" db="EMBL/GenBank/DDBJ databases">
        <title>An alternative strategy for trypanosome survival in the mammalian bloodstream revealed through genome and transcriptome analysis of the ubiquitous bovine parasite Trypanosoma (Megatrypanum) theileri.</title>
        <authorList>
            <person name="Kelly S."/>
            <person name="Ivens A."/>
            <person name="Mott A."/>
            <person name="O'Neill E."/>
            <person name="Emms D."/>
            <person name="Macleod O."/>
            <person name="Voorheis P."/>
            <person name="Matthews J."/>
            <person name="Matthews K."/>
            <person name="Carrington M."/>
        </authorList>
    </citation>
    <scope>NUCLEOTIDE SEQUENCE [LARGE SCALE GENOMIC DNA]</scope>
    <source>
        <strain evidence="4">Edinburgh</strain>
    </source>
</reference>
<dbReference type="GO" id="GO:0005739">
    <property type="term" value="C:mitochondrion"/>
    <property type="evidence" value="ECO:0007669"/>
    <property type="project" value="TreeGrafter"/>
</dbReference>
<feature type="transmembrane region" description="Helical" evidence="2">
    <location>
        <begin position="131"/>
        <end position="151"/>
    </location>
</feature>
<keyword evidence="5" id="KW-1185">Reference proteome</keyword>
<proteinExistence type="predicted"/>
<protein>
    <recommendedName>
        <fullName evidence="3">EF-hand domain-containing protein</fullName>
    </recommendedName>
</protein>
<evidence type="ECO:0000256" key="1">
    <source>
        <dbReference type="ARBA" id="ARBA00022837"/>
    </source>
</evidence>
<evidence type="ECO:0000313" key="5">
    <source>
        <dbReference type="Proteomes" id="UP000192257"/>
    </source>
</evidence>
<keyword evidence="1" id="KW-0106">Calcium</keyword>
<dbReference type="GO" id="GO:0005509">
    <property type="term" value="F:calcium ion binding"/>
    <property type="evidence" value="ECO:0007669"/>
    <property type="project" value="InterPro"/>
</dbReference>
<dbReference type="RefSeq" id="XP_028879580.1">
    <property type="nucleotide sequence ID" value="XM_029029024.1"/>
</dbReference>
<dbReference type="VEuPathDB" id="TriTrypDB:TM35_000341260"/>
<dbReference type="PANTHER" id="PTHR21706">
    <property type="entry name" value="TRANSMEMBRANE PROTEIN 65"/>
    <property type="match status" value="1"/>
</dbReference>
<dbReference type="SUPFAM" id="SSF47473">
    <property type="entry name" value="EF-hand"/>
    <property type="match status" value="1"/>
</dbReference>
<dbReference type="EMBL" id="NBCO01000034">
    <property type="protein sequence ID" value="ORC85514.1"/>
    <property type="molecule type" value="Genomic_DNA"/>
</dbReference>
<dbReference type="OrthoDB" id="430821at2759"/>
<feature type="transmembrane region" description="Helical" evidence="2">
    <location>
        <begin position="171"/>
        <end position="199"/>
    </location>
</feature>
<dbReference type="Gene3D" id="1.10.238.10">
    <property type="entry name" value="EF-hand"/>
    <property type="match status" value="1"/>
</dbReference>
<dbReference type="InterPro" id="IPR011992">
    <property type="entry name" value="EF-hand-dom_pair"/>
</dbReference>
<dbReference type="Pfam" id="PF10507">
    <property type="entry name" value="TMEM65"/>
    <property type="match status" value="1"/>
</dbReference>
<comment type="caution">
    <text evidence="4">The sequence shown here is derived from an EMBL/GenBank/DDBJ whole genome shotgun (WGS) entry which is preliminary data.</text>
</comment>
<name>A0A1X0NL71_9TRYP</name>
<dbReference type="Proteomes" id="UP000192257">
    <property type="component" value="Unassembled WGS sequence"/>
</dbReference>
<feature type="transmembrane region" description="Helical" evidence="2">
    <location>
        <begin position="223"/>
        <end position="248"/>
    </location>
</feature>
<keyword evidence="2" id="KW-1133">Transmembrane helix</keyword>
<evidence type="ECO:0000313" key="4">
    <source>
        <dbReference type="EMBL" id="ORC85514.1"/>
    </source>
</evidence>
<dbReference type="PROSITE" id="PS00018">
    <property type="entry name" value="EF_HAND_1"/>
    <property type="match status" value="1"/>
</dbReference>
<keyword evidence="2" id="KW-0472">Membrane</keyword>
<organism evidence="4 5">
    <name type="scientific">Trypanosoma theileri</name>
    <dbReference type="NCBI Taxonomy" id="67003"/>
    <lineage>
        <taxon>Eukaryota</taxon>
        <taxon>Discoba</taxon>
        <taxon>Euglenozoa</taxon>
        <taxon>Kinetoplastea</taxon>
        <taxon>Metakinetoplastina</taxon>
        <taxon>Trypanosomatida</taxon>
        <taxon>Trypanosomatidae</taxon>
        <taxon>Trypanosoma</taxon>
    </lineage>
</organism>
<dbReference type="PANTHER" id="PTHR21706:SF13">
    <property type="entry name" value="TRANSMEMBRANE PROTEIN 65"/>
    <property type="match status" value="1"/>
</dbReference>
<dbReference type="InterPro" id="IPR019537">
    <property type="entry name" value="TMEM65"/>
</dbReference>
<gene>
    <name evidence="4" type="ORF">TM35_000341260</name>
</gene>
<keyword evidence="2" id="KW-0812">Transmembrane</keyword>
<dbReference type="InterPro" id="IPR002048">
    <property type="entry name" value="EF_hand_dom"/>
</dbReference>
<dbReference type="PROSITE" id="PS50222">
    <property type="entry name" value="EF_HAND_2"/>
    <property type="match status" value="1"/>
</dbReference>
<evidence type="ECO:0000256" key="2">
    <source>
        <dbReference type="SAM" id="Phobius"/>
    </source>
</evidence>
<accession>A0A1X0NL71</accession>
<evidence type="ECO:0000259" key="3">
    <source>
        <dbReference type="PROSITE" id="PS50222"/>
    </source>
</evidence>
<dbReference type="GeneID" id="39988804"/>
<sequence length="324" mass="36055">MRRFLRFVPPVFAETIQSSRRLQSSEKNMTLNQEELQQLVKMLEADPKLLIDVVGKMDAQSRRRLIVAGGAMEWFGKESAASEIERADVDKDLMISPKDFDHWFESALRRRYGDDHTKHSNSTANDTDVPVPFLTLVWVAFVAGLPFVGFGFLDNAAMILAGDAIDNTVGYYLNCSVLACAAMGNIFSGVLGMQVHGVIDKLVRKLNFKTPVLTESQMKGRRVFFAGHIGGTLGIMSGLLLGMLPLLFLDSDEAKADHALFQRWDKNGNGYLELEELEKIVVELGLPKNVAAVAVKKYGQDGKLDFEQFQKVRNGIRHGEAIFA</sequence>
<feature type="domain" description="EF-hand" evidence="3">
    <location>
        <begin position="252"/>
        <end position="287"/>
    </location>
</feature>
<dbReference type="AlphaFoldDB" id="A0A1X0NL71"/>
<dbReference type="InterPro" id="IPR018247">
    <property type="entry name" value="EF_Hand_1_Ca_BS"/>
</dbReference>